<evidence type="ECO:0000313" key="2">
    <source>
        <dbReference type="EMBL" id="KIJ13660.1"/>
    </source>
</evidence>
<evidence type="ECO:0000256" key="1">
    <source>
        <dbReference type="SAM" id="MobiDB-lite"/>
    </source>
</evidence>
<sequence>MSLKPSMLLTTPCPKQAASMPSPAPHSAVTVQPSQVQPCVAAEVMTQEPSPTPSSSRRLGPMVILEDDESSDSSITTTASRKAEKFYSVHEGGATGWWLMFSLNTEAHTSCFTPSEKLLPTTSTAK</sequence>
<keyword evidence="3" id="KW-1185">Reference proteome</keyword>
<dbReference type="AlphaFoldDB" id="A0A0C9TDP9"/>
<gene>
    <name evidence="2" type="ORF">PAXINDRAFT_156403</name>
</gene>
<feature type="region of interest" description="Disordered" evidence="1">
    <location>
        <begin position="1"/>
        <end position="29"/>
    </location>
</feature>
<reference evidence="3" key="2">
    <citation type="submission" date="2015-01" db="EMBL/GenBank/DDBJ databases">
        <title>Evolutionary Origins and Diversification of the Mycorrhizal Mutualists.</title>
        <authorList>
            <consortium name="DOE Joint Genome Institute"/>
            <consortium name="Mycorrhizal Genomics Consortium"/>
            <person name="Kohler A."/>
            <person name="Kuo A."/>
            <person name="Nagy L.G."/>
            <person name="Floudas D."/>
            <person name="Copeland A."/>
            <person name="Barry K.W."/>
            <person name="Cichocki N."/>
            <person name="Veneault-Fourrey C."/>
            <person name="LaButti K."/>
            <person name="Lindquist E.A."/>
            <person name="Lipzen A."/>
            <person name="Lundell T."/>
            <person name="Morin E."/>
            <person name="Murat C."/>
            <person name="Riley R."/>
            <person name="Ohm R."/>
            <person name="Sun H."/>
            <person name="Tunlid A."/>
            <person name="Henrissat B."/>
            <person name="Grigoriev I.V."/>
            <person name="Hibbett D.S."/>
            <person name="Martin F."/>
        </authorList>
    </citation>
    <scope>NUCLEOTIDE SEQUENCE [LARGE SCALE GENOMIC DNA]</scope>
    <source>
        <strain evidence="3">ATCC 200175</strain>
    </source>
</reference>
<dbReference type="Proteomes" id="UP000053647">
    <property type="component" value="Unassembled WGS sequence"/>
</dbReference>
<organism evidence="2 3">
    <name type="scientific">Paxillus involutus ATCC 200175</name>
    <dbReference type="NCBI Taxonomy" id="664439"/>
    <lineage>
        <taxon>Eukaryota</taxon>
        <taxon>Fungi</taxon>
        <taxon>Dikarya</taxon>
        <taxon>Basidiomycota</taxon>
        <taxon>Agaricomycotina</taxon>
        <taxon>Agaricomycetes</taxon>
        <taxon>Agaricomycetidae</taxon>
        <taxon>Boletales</taxon>
        <taxon>Paxilineae</taxon>
        <taxon>Paxillaceae</taxon>
        <taxon>Paxillus</taxon>
    </lineage>
</organism>
<reference evidence="2 3" key="1">
    <citation type="submission" date="2014-06" db="EMBL/GenBank/DDBJ databases">
        <authorList>
            <consortium name="DOE Joint Genome Institute"/>
            <person name="Kuo A."/>
            <person name="Kohler A."/>
            <person name="Nagy L.G."/>
            <person name="Floudas D."/>
            <person name="Copeland A."/>
            <person name="Barry K.W."/>
            <person name="Cichocki N."/>
            <person name="Veneault-Fourrey C."/>
            <person name="LaButti K."/>
            <person name="Lindquist E.A."/>
            <person name="Lipzen A."/>
            <person name="Lundell T."/>
            <person name="Morin E."/>
            <person name="Murat C."/>
            <person name="Sun H."/>
            <person name="Tunlid A."/>
            <person name="Henrissat B."/>
            <person name="Grigoriev I.V."/>
            <person name="Hibbett D.S."/>
            <person name="Martin F."/>
            <person name="Nordberg H.P."/>
            <person name="Cantor M.N."/>
            <person name="Hua S.X."/>
        </authorList>
    </citation>
    <scope>NUCLEOTIDE SEQUENCE [LARGE SCALE GENOMIC DNA]</scope>
    <source>
        <strain evidence="2 3">ATCC 200175</strain>
    </source>
</reference>
<proteinExistence type="predicted"/>
<dbReference type="EMBL" id="KN819349">
    <property type="protein sequence ID" value="KIJ13660.1"/>
    <property type="molecule type" value="Genomic_DNA"/>
</dbReference>
<name>A0A0C9TDP9_PAXIN</name>
<dbReference type="HOGENOM" id="CLU_1982263_0_0_1"/>
<feature type="compositionally biased region" description="Low complexity" evidence="1">
    <location>
        <begin position="17"/>
        <end position="28"/>
    </location>
</feature>
<accession>A0A0C9TDP9</accession>
<protein>
    <submittedName>
        <fullName evidence="2">Uncharacterized protein</fullName>
    </submittedName>
</protein>
<evidence type="ECO:0000313" key="3">
    <source>
        <dbReference type="Proteomes" id="UP000053647"/>
    </source>
</evidence>